<dbReference type="STRING" id="47312.SAMN04489765_0081"/>
<evidence type="ECO:0000313" key="1">
    <source>
        <dbReference type="EMBL" id="SDQ35419.1"/>
    </source>
</evidence>
<evidence type="ECO:0000313" key="2">
    <source>
        <dbReference type="Proteomes" id="UP000183053"/>
    </source>
</evidence>
<keyword evidence="2" id="KW-1185">Reference proteome</keyword>
<proteinExistence type="predicted"/>
<reference evidence="2" key="1">
    <citation type="submission" date="2016-10" db="EMBL/GenBank/DDBJ databases">
        <authorList>
            <person name="Varghese N."/>
            <person name="Submissions S."/>
        </authorList>
    </citation>
    <scope>NUCLEOTIDE SEQUENCE [LARGE SCALE GENOMIC DNA]</scope>
    <source>
        <strain evidence="2">DSM 44142</strain>
    </source>
</reference>
<sequence length="237" mass="25925">MPCQGVLPPCIRVLHALVARDPTAGHPPSCSPTALMDQRCGAHHTIELNGPDTPVASPNKIYRIAVRKVTRWYSFPFTLVHGYSSITAGRQRSTCRGNGGAMLRYDVVRAAVARALDAHRRHAATSELTIDAVVDAVAQAQGARISVRDAVLPFGAFGRWVRYPDGQEVFEVAVGLAARDWTVAHELGHLMLRHDHQGRGGCASAHRRAERDAERFASLITSRIEAARRAPRESIFL</sequence>
<accession>A0A1H1A728</accession>
<dbReference type="EMBL" id="FNLF01000002">
    <property type="protein sequence ID" value="SDQ35419.1"/>
    <property type="molecule type" value="Genomic_DNA"/>
</dbReference>
<gene>
    <name evidence="1" type="ORF">SAMN04489765_0081</name>
</gene>
<dbReference type="AlphaFoldDB" id="A0A1H1A728"/>
<protein>
    <submittedName>
        <fullName evidence="1">Uncharacterized protein</fullName>
    </submittedName>
</protein>
<organism evidence="1 2">
    <name type="scientific">Tsukamurella pulmonis</name>
    <dbReference type="NCBI Taxonomy" id="47312"/>
    <lineage>
        <taxon>Bacteria</taxon>
        <taxon>Bacillati</taxon>
        <taxon>Actinomycetota</taxon>
        <taxon>Actinomycetes</taxon>
        <taxon>Mycobacteriales</taxon>
        <taxon>Tsukamurellaceae</taxon>
        <taxon>Tsukamurella</taxon>
    </lineage>
</organism>
<name>A0A1H1A728_9ACTN</name>
<dbReference type="Proteomes" id="UP000183053">
    <property type="component" value="Unassembled WGS sequence"/>
</dbReference>